<dbReference type="PANTHER" id="PTHR31719">
    <property type="entry name" value="NAC TRANSCRIPTION FACTOR 56"/>
    <property type="match status" value="1"/>
</dbReference>
<reference evidence="7 8" key="1">
    <citation type="journal article" date="2023" name="Hortic Res">
        <title>Pangenome of water caltrop reveals structural variations and asymmetric subgenome divergence after allopolyploidization.</title>
        <authorList>
            <person name="Zhang X."/>
            <person name="Chen Y."/>
            <person name="Wang L."/>
            <person name="Yuan Y."/>
            <person name="Fang M."/>
            <person name="Shi L."/>
            <person name="Lu R."/>
            <person name="Comes H.P."/>
            <person name="Ma Y."/>
            <person name="Chen Y."/>
            <person name="Huang G."/>
            <person name="Zhou Y."/>
            <person name="Zheng Z."/>
            <person name="Qiu Y."/>
        </authorList>
    </citation>
    <scope>NUCLEOTIDE SEQUENCE [LARGE SCALE GENOMIC DNA]</scope>
    <source>
        <tissue evidence="7">Roots</tissue>
    </source>
</reference>
<sequence>MCPPAAAPLAGIPYHCPVEVFIRFLDKLQHGLPLPENVIADVNPYCYQPDNLPVEIWYLVGSEETKGTEGGLWKLKGESCCVFKDKSITVWRTDLEFFKGQSHGSREKTDWIMQEFRITSNALGNNIHESKVQNMVLCRVFRAGEDPSVQAGLLSNRDVDSSFEKSFQSIPLGLVNTEGRFEKGSTSNHQENSESNNGRSESPPVVVAAGNLPEIDFISGDDYIELWDLGDPSSRTSSSDNSSCMTVSSNDQFDSLAQLQDMETEMHQNPESRDTNFFLLTSSQSPDRIITGDKRFHFRRRTKSGYQLLFCVLQVENISAKFSFASLYENLPLVLHGCMIFFTSENIFSLMQPFSCLIGSLIIQEPSNFPDQGTPRAHLPSTSSAAGRQKKRECSNEKPSPNSRGEAPPSSSRQSSNSSEGSKRGNGRIKRLKKKYQCIFPFQFLF</sequence>
<dbReference type="PROSITE" id="PS51005">
    <property type="entry name" value="NAC"/>
    <property type="match status" value="1"/>
</dbReference>
<dbReference type="SUPFAM" id="SSF101941">
    <property type="entry name" value="NAC domain"/>
    <property type="match status" value="1"/>
</dbReference>
<dbReference type="Gene3D" id="2.170.150.80">
    <property type="entry name" value="NAC domain"/>
    <property type="match status" value="1"/>
</dbReference>
<dbReference type="GO" id="GO:0006355">
    <property type="term" value="P:regulation of DNA-templated transcription"/>
    <property type="evidence" value="ECO:0007669"/>
    <property type="project" value="InterPro"/>
</dbReference>
<feature type="domain" description="NAC" evidence="6">
    <location>
        <begin position="7"/>
        <end position="143"/>
    </location>
</feature>
<dbReference type="EMBL" id="JAXIOK010000022">
    <property type="protein sequence ID" value="KAK4744793.1"/>
    <property type="molecule type" value="Genomic_DNA"/>
</dbReference>
<evidence type="ECO:0000256" key="3">
    <source>
        <dbReference type="ARBA" id="ARBA00023163"/>
    </source>
</evidence>
<keyword evidence="2" id="KW-0238">DNA-binding</keyword>
<evidence type="ECO:0000256" key="4">
    <source>
        <dbReference type="ARBA" id="ARBA00023242"/>
    </source>
</evidence>
<dbReference type="InterPro" id="IPR036093">
    <property type="entry name" value="NAC_dom_sf"/>
</dbReference>
<name>A0AAN7GI20_9MYRT</name>
<feature type="compositionally biased region" description="Low complexity" evidence="5">
    <location>
        <begin position="193"/>
        <end position="202"/>
    </location>
</feature>
<dbReference type="GO" id="GO:0003677">
    <property type="term" value="F:DNA binding"/>
    <property type="evidence" value="ECO:0007669"/>
    <property type="project" value="UniProtKB-KW"/>
</dbReference>
<evidence type="ECO:0000313" key="8">
    <source>
        <dbReference type="Proteomes" id="UP001345219"/>
    </source>
</evidence>
<keyword evidence="4" id="KW-0539">Nucleus</keyword>
<evidence type="ECO:0000259" key="6">
    <source>
        <dbReference type="PROSITE" id="PS51005"/>
    </source>
</evidence>
<feature type="region of interest" description="Disordered" evidence="5">
    <location>
        <begin position="369"/>
        <end position="429"/>
    </location>
</feature>
<dbReference type="Proteomes" id="UP001345219">
    <property type="component" value="Chromosome 9"/>
</dbReference>
<keyword evidence="3" id="KW-0804">Transcription</keyword>
<dbReference type="PANTHER" id="PTHR31719:SF43">
    <property type="entry name" value="NAC TRANSCRIPTION FACTOR 56"/>
    <property type="match status" value="1"/>
</dbReference>
<accession>A0AAN7GI20</accession>
<evidence type="ECO:0000256" key="1">
    <source>
        <dbReference type="ARBA" id="ARBA00023015"/>
    </source>
</evidence>
<dbReference type="AlphaFoldDB" id="A0AAN7GI20"/>
<evidence type="ECO:0000256" key="5">
    <source>
        <dbReference type="SAM" id="MobiDB-lite"/>
    </source>
</evidence>
<organism evidence="7 8">
    <name type="scientific">Trapa incisa</name>
    <dbReference type="NCBI Taxonomy" id="236973"/>
    <lineage>
        <taxon>Eukaryota</taxon>
        <taxon>Viridiplantae</taxon>
        <taxon>Streptophyta</taxon>
        <taxon>Embryophyta</taxon>
        <taxon>Tracheophyta</taxon>
        <taxon>Spermatophyta</taxon>
        <taxon>Magnoliopsida</taxon>
        <taxon>eudicotyledons</taxon>
        <taxon>Gunneridae</taxon>
        <taxon>Pentapetalae</taxon>
        <taxon>rosids</taxon>
        <taxon>malvids</taxon>
        <taxon>Myrtales</taxon>
        <taxon>Lythraceae</taxon>
        <taxon>Trapa</taxon>
    </lineage>
</organism>
<dbReference type="InterPro" id="IPR003441">
    <property type="entry name" value="NAC-dom"/>
</dbReference>
<comment type="caution">
    <text evidence="7">The sequence shown here is derived from an EMBL/GenBank/DDBJ whole genome shotgun (WGS) entry which is preliminary data.</text>
</comment>
<keyword evidence="1" id="KW-0805">Transcription regulation</keyword>
<dbReference type="Pfam" id="PF02365">
    <property type="entry name" value="NAM"/>
    <property type="match status" value="1"/>
</dbReference>
<keyword evidence="8" id="KW-1185">Reference proteome</keyword>
<gene>
    <name evidence="7" type="ORF">SAY87_011105</name>
</gene>
<proteinExistence type="predicted"/>
<feature type="region of interest" description="Disordered" evidence="5">
    <location>
        <begin position="179"/>
        <end position="204"/>
    </location>
</feature>
<feature type="compositionally biased region" description="Low complexity" evidence="5">
    <location>
        <begin position="410"/>
        <end position="420"/>
    </location>
</feature>
<protein>
    <recommendedName>
        <fullName evidence="6">NAC domain-containing protein</fullName>
    </recommendedName>
</protein>
<evidence type="ECO:0000256" key="2">
    <source>
        <dbReference type="ARBA" id="ARBA00023125"/>
    </source>
</evidence>
<evidence type="ECO:0000313" key="7">
    <source>
        <dbReference type="EMBL" id="KAK4744793.1"/>
    </source>
</evidence>